<keyword evidence="8" id="KW-0902">Two-component regulatory system</keyword>
<keyword evidence="9" id="KW-0812">Transmembrane</keyword>
<dbReference type="Pfam" id="PF02518">
    <property type="entry name" value="HATPase_c"/>
    <property type="match status" value="1"/>
</dbReference>
<keyword evidence="6" id="KW-0418">Kinase</keyword>
<gene>
    <name evidence="11" type="ORF">GCM10009849_32760</name>
</gene>
<dbReference type="Gene3D" id="1.20.5.1930">
    <property type="match status" value="1"/>
</dbReference>
<dbReference type="PANTHER" id="PTHR24421:SF10">
    <property type="entry name" value="NITRATE_NITRITE SENSOR PROTEIN NARQ"/>
    <property type="match status" value="1"/>
</dbReference>
<evidence type="ECO:0000256" key="5">
    <source>
        <dbReference type="ARBA" id="ARBA00022741"/>
    </source>
</evidence>
<keyword evidence="3" id="KW-0597">Phosphoprotein</keyword>
<dbReference type="InterPro" id="IPR050482">
    <property type="entry name" value="Sensor_HK_TwoCompSys"/>
</dbReference>
<feature type="transmembrane region" description="Helical" evidence="9">
    <location>
        <begin position="20"/>
        <end position="38"/>
    </location>
</feature>
<dbReference type="InterPro" id="IPR011712">
    <property type="entry name" value="Sig_transdc_His_kin_sub3_dim/P"/>
</dbReference>
<feature type="transmembrane region" description="Helical" evidence="9">
    <location>
        <begin position="45"/>
        <end position="61"/>
    </location>
</feature>
<evidence type="ECO:0000259" key="10">
    <source>
        <dbReference type="SMART" id="SM00387"/>
    </source>
</evidence>
<dbReference type="Proteomes" id="UP001500432">
    <property type="component" value="Unassembled WGS sequence"/>
</dbReference>
<dbReference type="InterPro" id="IPR003594">
    <property type="entry name" value="HATPase_dom"/>
</dbReference>
<dbReference type="EC" id="2.7.13.3" evidence="2"/>
<feature type="transmembrane region" description="Helical" evidence="9">
    <location>
        <begin position="67"/>
        <end position="87"/>
    </location>
</feature>
<reference evidence="12" key="1">
    <citation type="journal article" date="2019" name="Int. J. Syst. Evol. Microbiol.">
        <title>The Global Catalogue of Microorganisms (GCM) 10K type strain sequencing project: providing services to taxonomists for standard genome sequencing and annotation.</title>
        <authorList>
            <consortium name="The Broad Institute Genomics Platform"/>
            <consortium name="The Broad Institute Genome Sequencing Center for Infectious Disease"/>
            <person name="Wu L."/>
            <person name="Ma J."/>
        </authorList>
    </citation>
    <scope>NUCLEOTIDE SEQUENCE [LARGE SCALE GENOMIC DNA]</scope>
    <source>
        <strain evidence="12">JCM 16034</strain>
    </source>
</reference>
<dbReference type="EMBL" id="BAAAQW010000012">
    <property type="protein sequence ID" value="GAA2202820.1"/>
    <property type="molecule type" value="Genomic_DNA"/>
</dbReference>
<keyword evidence="9" id="KW-0472">Membrane</keyword>
<evidence type="ECO:0000256" key="7">
    <source>
        <dbReference type="ARBA" id="ARBA00022840"/>
    </source>
</evidence>
<evidence type="ECO:0000256" key="2">
    <source>
        <dbReference type="ARBA" id="ARBA00012438"/>
    </source>
</evidence>
<protein>
    <recommendedName>
        <fullName evidence="2">histidine kinase</fullName>
        <ecNumber evidence="2">2.7.13.3</ecNumber>
    </recommendedName>
</protein>
<proteinExistence type="predicted"/>
<dbReference type="PANTHER" id="PTHR24421">
    <property type="entry name" value="NITRATE/NITRITE SENSOR PROTEIN NARX-RELATED"/>
    <property type="match status" value="1"/>
</dbReference>
<keyword evidence="9" id="KW-1133">Transmembrane helix</keyword>
<evidence type="ECO:0000256" key="1">
    <source>
        <dbReference type="ARBA" id="ARBA00000085"/>
    </source>
</evidence>
<accession>A0ABP5NXE2</accession>
<feature type="domain" description="Histidine kinase/HSP90-like ATPase" evidence="10">
    <location>
        <begin position="292"/>
        <end position="400"/>
    </location>
</feature>
<keyword evidence="12" id="KW-1185">Reference proteome</keyword>
<evidence type="ECO:0000256" key="9">
    <source>
        <dbReference type="SAM" id="Phobius"/>
    </source>
</evidence>
<keyword evidence="4" id="KW-0808">Transferase</keyword>
<comment type="catalytic activity">
    <reaction evidence="1">
        <text>ATP + protein L-histidine = ADP + protein N-phospho-L-histidine.</text>
        <dbReference type="EC" id="2.7.13.3"/>
    </reaction>
</comment>
<dbReference type="SUPFAM" id="SSF55874">
    <property type="entry name" value="ATPase domain of HSP90 chaperone/DNA topoisomerase II/histidine kinase"/>
    <property type="match status" value="1"/>
</dbReference>
<evidence type="ECO:0000313" key="11">
    <source>
        <dbReference type="EMBL" id="GAA2202820.1"/>
    </source>
</evidence>
<evidence type="ECO:0000256" key="6">
    <source>
        <dbReference type="ARBA" id="ARBA00022777"/>
    </source>
</evidence>
<feature type="transmembrane region" description="Helical" evidence="9">
    <location>
        <begin position="108"/>
        <end position="129"/>
    </location>
</feature>
<dbReference type="Pfam" id="PF07730">
    <property type="entry name" value="HisKA_3"/>
    <property type="match status" value="1"/>
</dbReference>
<evidence type="ECO:0000313" key="12">
    <source>
        <dbReference type="Proteomes" id="UP001500432"/>
    </source>
</evidence>
<dbReference type="SMART" id="SM00387">
    <property type="entry name" value="HATPase_c"/>
    <property type="match status" value="1"/>
</dbReference>
<dbReference type="RefSeq" id="WP_344300873.1">
    <property type="nucleotide sequence ID" value="NZ_BAAAQW010000012.1"/>
</dbReference>
<comment type="caution">
    <text evidence="11">The sequence shown here is derived from an EMBL/GenBank/DDBJ whole genome shotgun (WGS) entry which is preliminary data.</text>
</comment>
<dbReference type="CDD" id="cd16917">
    <property type="entry name" value="HATPase_UhpB-NarQ-NarX-like"/>
    <property type="match status" value="1"/>
</dbReference>
<dbReference type="InterPro" id="IPR036890">
    <property type="entry name" value="HATPase_C_sf"/>
</dbReference>
<dbReference type="Gene3D" id="3.30.565.10">
    <property type="entry name" value="Histidine kinase-like ATPase, C-terminal domain"/>
    <property type="match status" value="1"/>
</dbReference>
<evidence type="ECO:0000256" key="3">
    <source>
        <dbReference type="ARBA" id="ARBA00022553"/>
    </source>
</evidence>
<keyword evidence="5" id="KW-0547">Nucleotide-binding</keyword>
<evidence type="ECO:0000256" key="4">
    <source>
        <dbReference type="ARBA" id="ARBA00022679"/>
    </source>
</evidence>
<sequence length="401" mass="41596">MVPARWIRSPFGRPLPSWSGDVSMAALAVAFAVIEWLADVTAWTPAQRIIVVGLIAVAVLIRGRHPYAATALIGGVFAAGPALGYHLDNSTATLVGGMSVIWALGARLPLAAGLWGTVILLLTVSVGFADPIGSLTWNAAVMLAVFGISRLLASRARALAALEATARELEASRDAEARAQVELERTRISRELHDIVAHAVSVMVVQSGAAESVLDTDPARARRALVAVQTAGREALNELRAMLAGLRSGTESAELAPQPGLADVPELIDRLRAGGLAVDIATSGEPRSLPPAADLAAYRVVQESLTNVVKHAGAAPAHVTYRYGPASLRIDVEDEGAAAPGPDLDMAPGYASTGATEAARGTGLGLRGMRERVELCGGSLEAAPTAPRGFRVRATLPLGLP</sequence>
<name>A0ABP5NXE2_9MICC</name>
<feature type="transmembrane region" description="Helical" evidence="9">
    <location>
        <begin position="135"/>
        <end position="153"/>
    </location>
</feature>
<organism evidence="11 12">
    <name type="scientific">Sinomonas flava</name>
    <dbReference type="NCBI Taxonomy" id="496857"/>
    <lineage>
        <taxon>Bacteria</taxon>
        <taxon>Bacillati</taxon>
        <taxon>Actinomycetota</taxon>
        <taxon>Actinomycetes</taxon>
        <taxon>Micrococcales</taxon>
        <taxon>Micrococcaceae</taxon>
        <taxon>Sinomonas</taxon>
    </lineage>
</organism>
<keyword evidence="7" id="KW-0067">ATP-binding</keyword>
<evidence type="ECO:0000256" key="8">
    <source>
        <dbReference type="ARBA" id="ARBA00023012"/>
    </source>
</evidence>